<sequence>MASSSSDAPRIKYDVFISFRGEDIRDSFLSHLTKELRHRQIDFFVDEEKVHPGDEISSTLLKAIEESSISLVIFSKHYASSRWCMEELVKIIECMKQYQRIVIPVFHNVDPSDVRQQKQTFAEAFDVHKEKYEEENLQNWRFVLKEAANLSGIHYPSKYRNESEFIEAIGKDISEKLSHQFSNASEGLIGIDENLKLIEPLLAIESNHEVRIVGIWGMGGIGKTTIAKAVFDRYASQYEGCCFLQNVREESQKSSPHYLYEKLVSELLEGENLLVKGSPQARSMYVKKMLSRKKVLIVLDDVDTSDKLDYLTREQMCLGAGSRVIVTSRDEQILIAARVHGIYKVQELSFKSSLELFCLKAFHKRYPENGYEKLSQMAVHYANGIPLALKVLGSFLCSRSVVAWESALGKLRIHPDPSIYYVLKLSYDGLDYSEKNIFLDIAFFFKGKHKDNVIRFLDSCDFFAEIGINNLERKALITISNHRIEMHDLIQQMGTEIVRRESNKDPQKLTRINKLEDFHNLLKNSEEKSLVEGIMINLSEAKNLQMNASTFRNMPRLRFLKLYSRWGERSWNVIVPMTLEKFSDELRYLAWPRYPLSYLPSPFCAEKLVELHMPDSQVTKLWDGVQDLVNLKIINLWKCKQLVELPDLSKATNLELIDISDCEALCELHPSIISSPALKNLILDGCKELKSVKGEIRSKSLKVLYFGGCSSLEEYSVSSDQLSSLDLNSSRIRILGNELCSLTCLQNLELFDCRELSELPHNMKALSRLQTLNVSGCRSLRSIPELPLSTMRVCAANCTSLETIFSLKAVFCLRWIFFKNCKRLDEESLNSIMEDAHDTILRKILLMQAENDNYWDSNDIEKRFSCDVCYPGSKVPEWFRCRTTEGASVTVKIDKPCSQLLGFCVSCVVSQGFSSYSVYCGYDLGDGEKYILGSYYLGNRWNSDHVFLWFHPFYTSRIMSSIERCLGSRDDHATTWNKTILFTFTADEELTSRQQDFFIKGCGVLPIYASDVLISFHNLNRF</sequence>
<dbReference type="Proteomes" id="UP001341840">
    <property type="component" value="Unassembled WGS sequence"/>
</dbReference>
<dbReference type="EMBL" id="JASCZI010060857">
    <property type="protein sequence ID" value="MED6136418.1"/>
    <property type="molecule type" value="Genomic_DNA"/>
</dbReference>
<dbReference type="InterPro" id="IPR044974">
    <property type="entry name" value="Disease_R_plants"/>
</dbReference>
<keyword evidence="5" id="KW-0611">Plant defense</keyword>
<dbReference type="SUPFAM" id="SSF52058">
    <property type="entry name" value="L domain-like"/>
    <property type="match status" value="1"/>
</dbReference>
<keyword evidence="10" id="KW-1185">Reference proteome</keyword>
<dbReference type="InterPro" id="IPR045344">
    <property type="entry name" value="C-JID"/>
</dbReference>
<evidence type="ECO:0000256" key="2">
    <source>
        <dbReference type="ARBA" id="ARBA00022614"/>
    </source>
</evidence>
<dbReference type="Gene3D" id="3.80.10.10">
    <property type="entry name" value="Ribonuclease Inhibitor"/>
    <property type="match status" value="2"/>
</dbReference>
<dbReference type="InterPro" id="IPR002182">
    <property type="entry name" value="NB-ARC"/>
</dbReference>
<evidence type="ECO:0000256" key="3">
    <source>
        <dbReference type="ARBA" id="ARBA00022737"/>
    </source>
</evidence>
<dbReference type="EC" id="3.2.2.6" evidence="1"/>
<evidence type="ECO:0000256" key="4">
    <source>
        <dbReference type="ARBA" id="ARBA00022801"/>
    </source>
</evidence>
<feature type="domain" description="TIR" evidence="8">
    <location>
        <begin position="11"/>
        <end position="177"/>
    </location>
</feature>
<dbReference type="InterPro" id="IPR000157">
    <property type="entry name" value="TIR_dom"/>
</dbReference>
<evidence type="ECO:0000313" key="9">
    <source>
        <dbReference type="EMBL" id="MED6136418.1"/>
    </source>
</evidence>
<dbReference type="SMART" id="SM00255">
    <property type="entry name" value="TIR"/>
    <property type="match status" value="1"/>
</dbReference>
<dbReference type="Pfam" id="PF00931">
    <property type="entry name" value="NB-ARC"/>
    <property type="match status" value="1"/>
</dbReference>
<dbReference type="Pfam" id="PF07725">
    <property type="entry name" value="LRR_3"/>
    <property type="match status" value="1"/>
</dbReference>
<dbReference type="SUPFAM" id="SSF52200">
    <property type="entry name" value="Toll/Interleukin receptor TIR domain"/>
    <property type="match status" value="1"/>
</dbReference>
<dbReference type="Gene3D" id="3.40.50.300">
    <property type="entry name" value="P-loop containing nucleotide triphosphate hydrolases"/>
    <property type="match status" value="1"/>
</dbReference>
<dbReference type="InterPro" id="IPR032675">
    <property type="entry name" value="LRR_dom_sf"/>
</dbReference>
<keyword evidence="2" id="KW-0433">Leucine-rich repeat</keyword>
<keyword evidence="3" id="KW-0677">Repeat</keyword>
<dbReference type="InterPro" id="IPR027417">
    <property type="entry name" value="P-loop_NTPase"/>
</dbReference>
<dbReference type="Gene3D" id="1.10.8.430">
    <property type="entry name" value="Helical domain of apoptotic protease-activating factors"/>
    <property type="match status" value="1"/>
</dbReference>
<reference evidence="9 10" key="1">
    <citation type="journal article" date="2023" name="Plants (Basel)">
        <title>Bridging the Gap: Combining Genomics and Transcriptomics Approaches to Understand Stylosanthes scabra, an Orphan Legume from the Brazilian Caatinga.</title>
        <authorList>
            <person name="Ferreira-Neto J.R.C."/>
            <person name="da Silva M.D."/>
            <person name="Binneck E."/>
            <person name="de Melo N.F."/>
            <person name="da Silva R.H."/>
            <person name="de Melo A.L.T.M."/>
            <person name="Pandolfi V."/>
            <person name="Bustamante F.O."/>
            <person name="Brasileiro-Vidal A.C."/>
            <person name="Benko-Iseppon A.M."/>
        </authorList>
    </citation>
    <scope>NUCLEOTIDE SEQUENCE [LARGE SCALE GENOMIC DNA]</scope>
    <source>
        <tissue evidence="9">Leaves</tissue>
    </source>
</reference>
<dbReference type="PANTHER" id="PTHR11017:SF479">
    <property type="entry name" value="DISEASE RESISTANCE PROTEIN (TIR-NBS-LRR CLASS) FAMILY"/>
    <property type="match status" value="1"/>
</dbReference>
<dbReference type="Pfam" id="PF20160">
    <property type="entry name" value="C-JID"/>
    <property type="match status" value="1"/>
</dbReference>
<dbReference type="Pfam" id="PF01582">
    <property type="entry name" value="TIR"/>
    <property type="match status" value="1"/>
</dbReference>
<proteinExistence type="predicted"/>
<protein>
    <recommendedName>
        <fullName evidence="1">ADP-ribosyl cyclase/cyclic ADP-ribose hydrolase</fullName>
        <ecNumber evidence="1">3.2.2.6</ecNumber>
    </recommendedName>
</protein>
<dbReference type="PROSITE" id="PS50104">
    <property type="entry name" value="TIR"/>
    <property type="match status" value="1"/>
</dbReference>
<evidence type="ECO:0000256" key="7">
    <source>
        <dbReference type="ARBA" id="ARBA00047304"/>
    </source>
</evidence>
<dbReference type="InterPro" id="IPR042197">
    <property type="entry name" value="Apaf_helical"/>
</dbReference>
<comment type="catalytic activity">
    <reaction evidence="7">
        <text>NAD(+) + H2O = ADP-D-ribose + nicotinamide + H(+)</text>
        <dbReference type="Rhea" id="RHEA:16301"/>
        <dbReference type="ChEBI" id="CHEBI:15377"/>
        <dbReference type="ChEBI" id="CHEBI:15378"/>
        <dbReference type="ChEBI" id="CHEBI:17154"/>
        <dbReference type="ChEBI" id="CHEBI:57540"/>
        <dbReference type="ChEBI" id="CHEBI:57967"/>
        <dbReference type="EC" id="3.2.2.6"/>
    </reaction>
    <physiologicalReaction direction="left-to-right" evidence="7">
        <dbReference type="Rhea" id="RHEA:16302"/>
    </physiologicalReaction>
</comment>
<dbReference type="Pfam" id="PF23282">
    <property type="entry name" value="WHD_ROQ1"/>
    <property type="match status" value="1"/>
</dbReference>
<evidence type="ECO:0000313" key="10">
    <source>
        <dbReference type="Proteomes" id="UP001341840"/>
    </source>
</evidence>
<keyword evidence="4" id="KW-0378">Hydrolase</keyword>
<name>A0ABU6SKW6_9FABA</name>
<dbReference type="PRINTS" id="PR00364">
    <property type="entry name" value="DISEASERSIST"/>
</dbReference>
<dbReference type="PANTHER" id="PTHR11017">
    <property type="entry name" value="LEUCINE-RICH REPEAT-CONTAINING PROTEIN"/>
    <property type="match status" value="1"/>
</dbReference>
<dbReference type="SUPFAM" id="SSF46785">
    <property type="entry name" value="Winged helix' DNA-binding domain"/>
    <property type="match status" value="1"/>
</dbReference>
<dbReference type="InterPro" id="IPR036390">
    <property type="entry name" value="WH_DNA-bd_sf"/>
</dbReference>
<dbReference type="InterPro" id="IPR035897">
    <property type="entry name" value="Toll_tir_struct_dom_sf"/>
</dbReference>
<evidence type="ECO:0000256" key="5">
    <source>
        <dbReference type="ARBA" id="ARBA00022821"/>
    </source>
</evidence>
<gene>
    <name evidence="9" type="ORF">PIB30_055965</name>
</gene>
<evidence type="ECO:0000256" key="6">
    <source>
        <dbReference type="ARBA" id="ARBA00023027"/>
    </source>
</evidence>
<accession>A0ABU6SKW6</accession>
<dbReference type="InterPro" id="IPR058192">
    <property type="entry name" value="WHD_ROQ1-like"/>
</dbReference>
<evidence type="ECO:0000259" key="8">
    <source>
        <dbReference type="PROSITE" id="PS50104"/>
    </source>
</evidence>
<dbReference type="Gene3D" id="3.40.50.10140">
    <property type="entry name" value="Toll/interleukin-1 receptor homology (TIR) domain"/>
    <property type="match status" value="1"/>
</dbReference>
<dbReference type="InterPro" id="IPR011713">
    <property type="entry name" value="Leu-rich_rpt_3"/>
</dbReference>
<organism evidence="9 10">
    <name type="scientific">Stylosanthes scabra</name>
    <dbReference type="NCBI Taxonomy" id="79078"/>
    <lineage>
        <taxon>Eukaryota</taxon>
        <taxon>Viridiplantae</taxon>
        <taxon>Streptophyta</taxon>
        <taxon>Embryophyta</taxon>
        <taxon>Tracheophyta</taxon>
        <taxon>Spermatophyta</taxon>
        <taxon>Magnoliopsida</taxon>
        <taxon>eudicotyledons</taxon>
        <taxon>Gunneridae</taxon>
        <taxon>Pentapetalae</taxon>
        <taxon>rosids</taxon>
        <taxon>fabids</taxon>
        <taxon>Fabales</taxon>
        <taxon>Fabaceae</taxon>
        <taxon>Papilionoideae</taxon>
        <taxon>50 kb inversion clade</taxon>
        <taxon>dalbergioids sensu lato</taxon>
        <taxon>Dalbergieae</taxon>
        <taxon>Pterocarpus clade</taxon>
        <taxon>Stylosanthes</taxon>
    </lineage>
</organism>
<keyword evidence="6" id="KW-0520">NAD</keyword>
<dbReference type="SUPFAM" id="SSF52540">
    <property type="entry name" value="P-loop containing nucleoside triphosphate hydrolases"/>
    <property type="match status" value="1"/>
</dbReference>
<evidence type="ECO:0000256" key="1">
    <source>
        <dbReference type="ARBA" id="ARBA00011982"/>
    </source>
</evidence>
<comment type="caution">
    <text evidence="9">The sequence shown here is derived from an EMBL/GenBank/DDBJ whole genome shotgun (WGS) entry which is preliminary data.</text>
</comment>